<name>A0ACB7HB75_MANES</name>
<organism evidence="1 2">
    <name type="scientific">Manihot esculenta</name>
    <name type="common">Cassava</name>
    <name type="synonym">Jatropha manihot</name>
    <dbReference type="NCBI Taxonomy" id="3983"/>
    <lineage>
        <taxon>Eukaryota</taxon>
        <taxon>Viridiplantae</taxon>
        <taxon>Streptophyta</taxon>
        <taxon>Embryophyta</taxon>
        <taxon>Tracheophyta</taxon>
        <taxon>Spermatophyta</taxon>
        <taxon>Magnoliopsida</taxon>
        <taxon>eudicotyledons</taxon>
        <taxon>Gunneridae</taxon>
        <taxon>Pentapetalae</taxon>
        <taxon>rosids</taxon>
        <taxon>fabids</taxon>
        <taxon>Malpighiales</taxon>
        <taxon>Euphorbiaceae</taxon>
        <taxon>Crotonoideae</taxon>
        <taxon>Manihoteae</taxon>
        <taxon>Manihot</taxon>
    </lineage>
</organism>
<evidence type="ECO:0000313" key="2">
    <source>
        <dbReference type="Proteomes" id="UP000091857"/>
    </source>
</evidence>
<comment type="caution">
    <text evidence="1">The sequence shown here is derived from an EMBL/GenBank/DDBJ whole genome shotgun (WGS) entry which is preliminary data.</text>
</comment>
<evidence type="ECO:0000313" key="1">
    <source>
        <dbReference type="EMBL" id="KAG8649933.1"/>
    </source>
</evidence>
<dbReference type="Proteomes" id="UP000091857">
    <property type="component" value="Chromosome 8"/>
</dbReference>
<sequence length="78" mass="8705">MKGNKFYGGETLGLVDVMLGWISLWLGVIEEAAAVQVFDPEKFPVIAKWIQDFLQVSAVKESLPQGAFAWILCEFSQL</sequence>
<proteinExistence type="predicted"/>
<reference evidence="2" key="1">
    <citation type="journal article" date="2016" name="Nat. Biotechnol.">
        <title>Sequencing wild and cultivated cassava and related species reveals extensive interspecific hybridization and genetic diversity.</title>
        <authorList>
            <person name="Bredeson J.V."/>
            <person name="Lyons J.B."/>
            <person name="Prochnik S.E."/>
            <person name="Wu G.A."/>
            <person name="Ha C.M."/>
            <person name="Edsinger-Gonzales E."/>
            <person name="Grimwood J."/>
            <person name="Schmutz J."/>
            <person name="Rabbi I.Y."/>
            <person name="Egesi C."/>
            <person name="Nauluvula P."/>
            <person name="Lebot V."/>
            <person name="Ndunguru J."/>
            <person name="Mkamilo G."/>
            <person name="Bart R.S."/>
            <person name="Setter T.L."/>
            <person name="Gleadow R.M."/>
            <person name="Kulakow P."/>
            <person name="Ferguson M.E."/>
            <person name="Rounsley S."/>
            <person name="Rokhsar D.S."/>
        </authorList>
    </citation>
    <scope>NUCLEOTIDE SEQUENCE [LARGE SCALE GENOMIC DNA]</scope>
    <source>
        <strain evidence="2">cv. AM560-2</strain>
    </source>
</reference>
<gene>
    <name evidence="1" type="ORF">MANES_08G160111v8</name>
</gene>
<protein>
    <submittedName>
        <fullName evidence="1">Uncharacterized protein</fullName>
    </submittedName>
</protein>
<accession>A0ACB7HB75</accession>
<dbReference type="EMBL" id="CM004394">
    <property type="protein sequence ID" value="KAG8649933.1"/>
    <property type="molecule type" value="Genomic_DNA"/>
</dbReference>
<keyword evidence="2" id="KW-1185">Reference proteome</keyword>